<accession>A0ABU7QTX0</accession>
<keyword evidence="8" id="KW-1185">Reference proteome</keyword>
<keyword evidence="3" id="KW-0378">Hydrolase</keyword>
<evidence type="ECO:0000259" key="6">
    <source>
        <dbReference type="Pfam" id="PF14464"/>
    </source>
</evidence>
<reference evidence="7 8" key="1">
    <citation type="submission" date="2024-01" db="EMBL/GenBank/DDBJ databases">
        <title>Whole genome of Chryseobacterium arthrosphaerae NNCa 2741.</title>
        <authorList>
            <person name="Boriskina E.V."/>
            <person name="Gordinskaya N.A."/>
            <person name="Kropotov V.S."/>
            <person name="Alekseeva A.E."/>
            <person name="Makhova M.A."/>
            <person name="Kryazhev D.V."/>
            <person name="Shkurkina I.S."/>
        </authorList>
    </citation>
    <scope>NUCLEOTIDE SEQUENCE [LARGE SCALE GENOMIC DNA]</scope>
    <source>
        <strain evidence="7 8">NNCa 2741</strain>
    </source>
</reference>
<sequence length="161" mass="18293">MVYANFENNLKIHLSEDLLFELQTYCTQSGHLETGGILIGLYTDNNMSAKITAVTGPPSDSKHGRTSFVRGTKGLKKILDNHWKKGQYYLGEWHYHPDALPDPSFQDINQIKKISTDHKYHCPEPLMIIIGMDGKSFINRIFASLKGQNLIEFHLLESITT</sequence>
<evidence type="ECO:0000256" key="4">
    <source>
        <dbReference type="ARBA" id="ARBA00022833"/>
    </source>
</evidence>
<dbReference type="EMBL" id="JAZGJU010000002">
    <property type="protein sequence ID" value="MEE6125980.1"/>
    <property type="molecule type" value="Genomic_DNA"/>
</dbReference>
<evidence type="ECO:0000256" key="3">
    <source>
        <dbReference type="ARBA" id="ARBA00022801"/>
    </source>
</evidence>
<dbReference type="Gene3D" id="3.40.140.10">
    <property type="entry name" value="Cytidine Deaminase, domain 2"/>
    <property type="match status" value="1"/>
</dbReference>
<dbReference type="Proteomes" id="UP001350005">
    <property type="component" value="Unassembled WGS sequence"/>
</dbReference>
<protein>
    <submittedName>
        <fullName evidence="7">Mov34/MPN/PAD-1 family protein</fullName>
    </submittedName>
</protein>
<evidence type="ECO:0000256" key="1">
    <source>
        <dbReference type="ARBA" id="ARBA00022670"/>
    </source>
</evidence>
<organism evidence="7 8">
    <name type="scientific">Chryseobacterium arthrosphaerae</name>
    <dbReference type="NCBI Taxonomy" id="651561"/>
    <lineage>
        <taxon>Bacteria</taxon>
        <taxon>Pseudomonadati</taxon>
        <taxon>Bacteroidota</taxon>
        <taxon>Flavobacteriia</taxon>
        <taxon>Flavobacteriales</taxon>
        <taxon>Weeksellaceae</taxon>
        <taxon>Chryseobacterium group</taxon>
        <taxon>Chryseobacterium</taxon>
    </lineage>
</organism>
<feature type="domain" description="JAB" evidence="6">
    <location>
        <begin position="25"/>
        <end position="132"/>
    </location>
</feature>
<keyword evidence="5" id="KW-0482">Metalloprotease</keyword>
<name>A0ABU7QTX0_9FLAO</name>
<keyword evidence="1" id="KW-0645">Protease</keyword>
<evidence type="ECO:0000256" key="2">
    <source>
        <dbReference type="ARBA" id="ARBA00022723"/>
    </source>
</evidence>
<evidence type="ECO:0000313" key="7">
    <source>
        <dbReference type="EMBL" id="MEE6125980.1"/>
    </source>
</evidence>
<keyword evidence="4" id="KW-0862">Zinc</keyword>
<dbReference type="InterPro" id="IPR028090">
    <property type="entry name" value="JAB_dom_prok"/>
</dbReference>
<gene>
    <name evidence="7" type="ORF">V2E39_01125</name>
</gene>
<keyword evidence="2" id="KW-0479">Metal-binding</keyword>
<evidence type="ECO:0000313" key="8">
    <source>
        <dbReference type="Proteomes" id="UP001350005"/>
    </source>
</evidence>
<evidence type="ECO:0000256" key="5">
    <source>
        <dbReference type="ARBA" id="ARBA00023049"/>
    </source>
</evidence>
<dbReference type="RefSeq" id="WP_330937212.1">
    <property type="nucleotide sequence ID" value="NZ_JAZGJU010000002.1"/>
</dbReference>
<proteinExistence type="predicted"/>
<dbReference type="SUPFAM" id="SSF102712">
    <property type="entry name" value="JAB1/MPN domain"/>
    <property type="match status" value="1"/>
</dbReference>
<dbReference type="Pfam" id="PF14464">
    <property type="entry name" value="Prok-JAB"/>
    <property type="match status" value="1"/>
</dbReference>
<comment type="caution">
    <text evidence="7">The sequence shown here is derived from an EMBL/GenBank/DDBJ whole genome shotgun (WGS) entry which is preliminary data.</text>
</comment>